<gene>
    <name evidence="1" type="ORF">NCTC11429_04328</name>
</gene>
<evidence type="ECO:0000313" key="1">
    <source>
        <dbReference type="EMBL" id="VTR51386.1"/>
    </source>
</evidence>
<accession>A0A4U9VV08</accession>
<proteinExistence type="predicted"/>
<evidence type="ECO:0008006" key="3">
    <source>
        <dbReference type="Google" id="ProtNLM"/>
    </source>
</evidence>
<dbReference type="EMBL" id="LR590484">
    <property type="protein sequence ID" value="VTR51386.1"/>
    <property type="molecule type" value="Genomic_DNA"/>
</dbReference>
<dbReference type="KEGG" id="stha:NCTC11429_04328"/>
<dbReference type="AlphaFoldDB" id="A0A4U9VV08"/>
<protein>
    <recommendedName>
        <fullName evidence="3">Glycosyltransferase family 25 (LPS biosynthesis protein)</fullName>
    </recommendedName>
</protein>
<name>A0A4U9VV08_9SPHI</name>
<sequence length="152" mass="18293">MIIFLTHEKIPTYIINLKHRSDRYKNILNEFEGKSEFDVTIVNAVEDLVGSFGLWKSFCHRIKIVKEKNHKYILMCEDDHMFTEEYQIDKFNDQLKIAASREADVFSGGISRFDRSWRENRDELTVFYDFPLEIRRRINTTNIIDNHEWENP</sequence>
<reference evidence="1 2" key="1">
    <citation type="submission" date="2019-05" db="EMBL/GenBank/DDBJ databases">
        <authorList>
            <consortium name="Pathogen Informatics"/>
        </authorList>
    </citation>
    <scope>NUCLEOTIDE SEQUENCE [LARGE SCALE GENOMIC DNA]</scope>
    <source>
        <strain evidence="1 2">NCTC11429</strain>
    </source>
</reference>
<dbReference type="Proteomes" id="UP000308196">
    <property type="component" value="Chromosome"/>
</dbReference>
<evidence type="ECO:0000313" key="2">
    <source>
        <dbReference type="Proteomes" id="UP000308196"/>
    </source>
</evidence>
<organism evidence="1 2">
    <name type="scientific">Sphingobacterium thalpophilum</name>
    <dbReference type="NCBI Taxonomy" id="259"/>
    <lineage>
        <taxon>Bacteria</taxon>
        <taxon>Pseudomonadati</taxon>
        <taxon>Bacteroidota</taxon>
        <taxon>Sphingobacteriia</taxon>
        <taxon>Sphingobacteriales</taxon>
        <taxon>Sphingobacteriaceae</taxon>
        <taxon>Sphingobacterium</taxon>
    </lineage>
</organism>